<dbReference type="SUPFAM" id="SSF101386">
    <property type="entry name" value="all-alpha NTP pyrophosphatases"/>
    <property type="match status" value="1"/>
</dbReference>
<proteinExistence type="inferred from homology"/>
<dbReference type="PANTHER" id="PTHR42945:SF9">
    <property type="entry name" value="HISTIDINE BIOSYNTHESIS BIFUNCTIONAL PROTEIN HISIE"/>
    <property type="match status" value="1"/>
</dbReference>
<dbReference type="GO" id="GO:0005737">
    <property type="term" value="C:cytoplasm"/>
    <property type="evidence" value="ECO:0007669"/>
    <property type="project" value="UniProtKB-SubCell"/>
</dbReference>
<dbReference type="InterPro" id="IPR021130">
    <property type="entry name" value="PRib-ATP_PPHydrolase-like"/>
</dbReference>
<dbReference type="GO" id="GO:0004636">
    <property type="term" value="F:phosphoribosyl-ATP diphosphatase activity"/>
    <property type="evidence" value="ECO:0007669"/>
    <property type="project" value="UniProtKB-UniRule"/>
</dbReference>
<evidence type="ECO:0000313" key="11">
    <source>
        <dbReference type="EMBL" id="QWG03157.1"/>
    </source>
</evidence>
<keyword evidence="7 10" id="KW-0378">Hydrolase</keyword>
<gene>
    <name evidence="10 11" type="primary">hisE</name>
    <name evidence="11" type="ORF">KMW28_06140</name>
</gene>
<comment type="subcellular location">
    <subcellularLocation>
        <location evidence="2 10">Cytoplasm</location>
    </subcellularLocation>
</comment>
<name>A0AAX1NAQ9_9BACT</name>
<dbReference type="EC" id="3.6.1.31" evidence="10"/>
<keyword evidence="6 10" id="KW-0547">Nucleotide-binding</keyword>
<evidence type="ECO:0000256" key="5">
    <source>
        <dbReference type="ARBA" id="ARBA00022605"/>
    </source>
</evidence>
<dbReference type="PANTHER" id="PTHR42945">
    <property type="entry name" value="HISTIDINE BIOSYNTHESIS BIFUNCTIONAL PROTEIN"/>
    <property type="match status" value="1"/>
</dbReference>
<keyword evidence="5 10" id="KW-0028">Amino-acid biosynthesis</keyword>
<sequence>MALEFIEALEKTIKDRHENPSDTSYTSSLFAKGINKVAQKVGEEAVELVIEAKDDNEDLFLNEAADLLYHYIVLLRAKGYSLEDVTKILEQRHK</sequence>
<dbReference type="GO" id="GO:0005524">
    <property type="term" value="F:ATP binding"/>
    <property type="evidence" value="ECO:0007669"/>
    <property type="project" value="UniProtKB-KW"/>
</dbReference>
<evidence type="ECO:0000256" key="10">
    <source>
        <dbReference type="HAMAP-Rule" id="MF_01020"/>
    </source>
</evidence>
<evidence type="ECO:0000256" key="6">
    <source>
        <dbReference type="ARBA" id="ARBA00022741"/>
    </source>
</evidence>
<keyword evidence="8 10" id="KW-0067">ATP-binding</keyword>
<accession>A0AAX1NAQ9</accession>
<evidence type="ECO:0000256" key="8">
    <source>
        <dbReference type="ARBA" id="ARBA00022840"/>
    </source>
</evidence>
<evidence type="ECO:0000256" key="9">
    <source>
        <dbReference type="ARBA" id="ARBA00023102"/>
    </source>
</evidence>
<comment type="catalytic activity">
    <reaction evidence="1 10">
        <text>1-(5-phospho-beta-D-ribosyl)-ATP + H2O = 1-(5-phospho-beta-D-ribosyl)-5'-AMP + diphosphate + H(+)</text>
        <dbReference type="Rhea" id="RHEA:22828"/>
        <dbReference type="ChEBI" id="CHEBI:15377"/>
        <dbReference type="ChEBI" id="CHEBI:15378"/>
        <dbReference type="ChEBI" id="CHEBI:33019"/>
        <dbReference type="ChEBI" id="CHEBI:59457"/>
        <dbReference type="ChEBI" id="CHEBI:73183"/>
        <dbReference type="EC" id="3.6.1.31"/>
    </reaction>
</comment>
<dbReference type="EMBL" id="CP076132">
    <property type="protein sequence ID" value="QWG03157.1"/>
    <property type="molecule type" value="Genomic_DNA"/>
</dbReference>
<dbReference type="CDD" id="cd11534">
    <property type="entry name" value="NTP-PPase_HisIE_like"/>
    <property type="match status" value="1"/>
</dbReference>
<comment type="pathway">
    <text evidence="3 10">Amino-acid biosynthesis; L-histidine biosynthesis; L-histidine from 5-phospho-alpha-D-ribose 1-diphosphate: step 2/9.</text>
</comment>
<dbReference type="AlphaFoldDB" id="A0AAX1NAQ9"/>
<evidence type="ECO:0000256" key="1">
    <source>
        <dbReference type="ARBA" id="ARBA00001460"/>
    </source>
</evidence>
<dbReference type="Proteomes" id="UP000678679">
    <property type="component" value="Chromosome 1"/>
</dbReference>
<dbReference type="FunFam" id="1.10.287.1080:FF:000002">
    <property type="entry name" value="Histidine biosynthesis bifunctional protein HisIE"/>
    <property type="match status" value="1"/>
</dbReference>
<dbReference type="NCBIfam" id="TIGR03188">
    <property type="entry name" value="histidine_hisI"/>
    <property type="match status" value="1"/>
</dbReference>
<dbReference type="KEGG" id="fya:KMW28_06140"/>
<keyword evidence="12" id="KW-1185">Reference proteome</keyword>
<evidence type="ECO:0000313" key="12">
    <source>
        <dbReference type="Proteomes" id="UP000678679"/>
    </source>
</evidence>
<keyword evidence="9 10" id="KW-0368">Histidine biosynthesis</keyword>
<dbReference type="Pfam" id="PF01503">
    <property type="entry name" value="PRA-PH"/>
    <property type="match status" value="1"/>
</dbReference>
<dbReference type="HAMAP" id="MF_01020">
    <property type="entry name" value="HisE"/>
    <property type="match status" value="1"/>
</dbReference>
<dbReference type="InterPro" id="IPR008179">
    <property type="entry name" value="HisE"/>
</dbReference>
<dbReference type="GO" id="GO:0000105">
    <property type="term" value="P:L-histidine biosynthetic process"/>
    <property type="evidence" value="ECO:0007669"/>
    <property type="project" value="UniProtKB-UniRule"/>
</dbReference>
<evidence type="ECO:0000256" key="3">
    <source>
        <dbReference type="ARBA" id="ARBA00005204"/>
    </source>
</evidence>
<evidence type="ECO:0000256" key="4">
    <source>
        <dbReference type="ARBA" id="ARBA00022490"/>
    </source>
</evidence>
<dbReference type="Gene3D" id="1.10.287.1080">
    <property type="entry name" value="MazG-like"/>
    <property type="match status" value="1"/>
</dbReference>
<keyword evidence="4 10" id="KW-0963">Cytoplasm</keyword>
<protein>
    <recommendedName>
        <fullName evidence="10">Phosphoribosyl-ATP pyrophosphatase</fullName>
        <shortName evidence="10">PRA-PH</shortName>
        <ecNumber evidence="10">3.6.1.31</ecNumber>
    </recommendedName>
</protein>
<evidence type="ECO:0000256" key="7">
    <source>
        <dbReference type="ARBA" id="ARBA00022801"/>
    </source>
</evidence>
<organism evidence="11 12">
    <name type="scientific">Flammeovirga yaeyamensis</name>
    <dbReference type="NCBI Taxonomy" id="367791"/>
    <lineage>
        <taxon>Bacteria</taxon>
        <taxon>Pseudomonadati</taxon>
        <taxon>Bacteroidota</taxon>
        <taxon>Cytophagia</taxon>
        <taxon>Cytophagales</taxon>
        <taxon>Flammeovirgaceae</taxon>
        <taxon>Flammeovirga</taxon>
    </lineage>
</organism>
<comment type="similarity">
    <text evidence="10">Belongs to the PRA-PH family.</text>
</comment>
<evidence type="ECO:0000256" key="2">
    <source>
        <dbReference type="ARBA" id="ARBA00004496"/>
    </source>
</evidence>
<reference evidence="11 12" key="1">
    <citation type="submission" date="2021-05" db="EMBL/GenBank/DDBJ databases">
        <title>Comparative genomic studies on the polysaccharide-degrading batcterial strains of the Flammeovirga genus.</title>
        <authorList>
            <person name="Zewei F."/>
            <person name="Zheng Z."/>
            <person name="Yu L."/>
            <person name="Ruyue G."/>
            <person name="Yanhong M."/>
            <person name="Yuanyuan C."/>
            <person name="Jingyan G."/>
            <person name="Wenjun H."/>
        </authorList>
    </citation>
    <scope>NUCLEOTIDE SEQUENCE [LARGE SCALE GENOMIC DNA]</scope>
    <source>
        <strain evidence="11 12">NBRC:100898</strain>
    </source>
</reference>